<dbReference type="SUPFAM" id="SSF47413">
    <property type="entry name" value="lambda repressor-like DNA-binding domains"/>
    <property type="match status" value="1"/>
</dbReference>
<name>A0A2A8LTJ3_BACCE</name>
<comment type="caution">
    <text evidence="2">The sequence shown here is derived from an EMBL/GenBank/DDBJ whole genome shotgun (WGS) entry which is preliminary data.</text>
</comment>
<dbReference type="GO" id="GO:0003677">
    <property type="term" value="F:DNA binding"/>
    <property type="evidence" value="ECO:0007669"/>
    <property type="project" value="InterPro"/>
</dbReference>
<dbReference type="AlphaFoldDB" id="A0A2A8LTJ3"/>
<organism evidence="2 3">
    <name type="scientific">Bacillus cereus</name>
    <dbReference type="NCBI Taxonomy" id="1396"/>
    <lineage>
        <taxon>Bacteria</taxon>
        <taxon>Bacillati</taxon>
        <taxon>Bacillota</taxon>
        <taxon>Bacilli</taxon>
        <taxon>Bacillales</taxon>
        <taxon>Bacillaceae</taxon>
        <taxon>Bacillus</taxon>
        <taxon>Bacillus cereus group</taxon>
    </lineage>
</organism>
<evidence type="ECO:0000313" key="3">
    <source>
        <dbReference type="Proteomes" id="UP000220900"/>
    </source>
</evidence>
<dbReference type="CDD" id="cd00093">
    <property type="entry name" value="HTH_XRE"/>
    <property type="match status" value="1"/>
</dbReference>
<dbReference type="Pfam" id="PF13443">
    <property type="entry name" value="HTH_26"/>
    <property type="match status" value="1"/>
</dbReference>
<dbReference type="PROSITE" id="PS50943">
    <property type="entry name" value="HTH_CROC1"/>
    <property type="match status" value="1"/>
</dbReference>
<evidence type="ECO:0000259" key="1">
    <source>
        <dbReference type="PROSITE" id="PS50943"/>
    </source>
</evidence>
<proteinExistence type="predicted"/>
<reference evidence="2 3" key="1">
    <citation type="submission" date="2017-09" db="EMBL/GenBank/DDBJ databases">
        <title>Large-scale bioinformatics analysis of Bacillus genomes uncovers conserved roles of natural products in bacterial physiology.</title>
        <authorList>
            <consortium name="Agbiome Team Llc"/>
            <person name="Bleich R.M."/>
            <person name="Grubbs K.J."/>
            <person name="Santa Maria K.C."/>
            <person name="Allen S.E."/>
            <person name="Farag S."/>
            <person name="Shank E.A."/>
            <person name="Bowers A."/>
        </authorList>
    </citation>
    <scope>NUCLEOTIDE SEQUENCE [LARGE SCALE GENOMIC DNA]</scope>
    <source>
        <strain evidence="2 3">AFS002368</strain>
    </source>
</reference>
<dbReference type="Proteomes" id="UP000220900">
    <property type="component" value="Unassembled WGS sequence"/>
</dbReference>
<dbReference type="InterPro" id="IPR001387">
    <property type="entry name" value="Cro/C1-type_HTH"/>
</dbReference>
<dbReference type="InterPro" id="IPR010982">
    <property type="entry name" value="Lambda_DNA-bd_dom_sf"/>
</dbReference>
<protein>
    <submittedName>
        <fullName evidence="2">Transcriptional regulator</fullName>
    </submittedName>
</protein>
<dbReference type="RefSeq" id="WP_098266825.1">
    <property type="nucleotide sequence ID" value="NZ_NTZF01000004.1"/>
</dbReference>
<accession>A0A2A8LTJ3</accession>
<dbReference type="Gene3D" id="1.10.260.40">
    <property type="entry name" value="lambda repressor-like DNA-binding domains"/>
    <property type="match status" value="1"/>
</dbReference>
<gene>
    <name evidence="2" type="ORF">CN491_04210</name>
</gene>
<evidence type="ECO:0000313" key="2">
    <source>
        <dbReference type="EMBL" id="PES98028.1"/>
    </source>
</evidence>
<dbReference type="EMBL" id="NTZF01000004">
    <property type="protein sequence ID" value="PES98028.1"/>
    <property type="molecule type" value="Genomic_DNA"/>
</dbReference>
<feature type="domain" description="HTH cro/C1-type" evidence="1">
    <location>
        <begin position="8"/>
        <end position="62"/>
    </location>
</feature>
<sequence>MNRVYLDVEKLKKRESLTLTQLAVKVGINKGNLHRMANGASVNLSTVNKIMRALNITDINEVLSHKKENWGS</sequence>